<proteinExistence type="predicted"/>
<dbReference type="InterPro" id="IPR029058">
    <property type="entry name" value="AB_hydrolase_fold"/>
</dbReference>
<dbReference type="InterPro" id="IPR036465">
    <property type="entry name" value="vWFA_dom_sf"/>
</dbReference>
<reference evidence="4" key="1">
    <citation type="submission" date="2017-09" db="EMBL/GenBank/DDBJ databases">
        <title>Depth-based differentiation of microbial function through sediment-hosted aquifers and enrichment of novel symbionts in the deep terrestrial subsurface.</title>
        <authorList>
            <person name="Probst A.J."/>
            <person name="Ladd B."/>
            <person name="Jarett J.K."/>
            <person name="Geller-Mcgrath D.E."/>
            <person name="Sieber C.M.K."/>
            <person name="Emerson J.B."/>
            <person name="Anantharaman K."/>
            <person name="Thomas B.C."/>
            <person name="Malmstrom R."/>
            <person name="Stieglmeier M."/>
            <person name="Klingl A."/>
            <person name="Woyke T."/>
            <person name="Ryan C.M."/>
            <person name="Banfield J.F."/>
        </authorList>
    </citation>
    <scope>NUCLEOTIDE SEQUENCE [LARGE SCALE GENOMIC DNA]</scope>
</reference>
<dbReference type="Pfam" id="PF07819">
    <property type="entry name" value="PGAP1"/>
    <property type="match status" value="1"/>
</dbReference>
<evidence type="ECO:0000259" key="2">
    <source>
        <dbReference type="PROSITE" id="PS50234"/>
    </source>
</evidence>
<dbReference type="AlphaFoldDB" id="A0A2M8AQX9"/>
<feature type="domain" description="VWFA" evidence="2">
    <location>
        <begin position="689"/>
        <end position="865"/>
    </location>
</feature>
<name>A0A2M8AQX9_9BACT</name>
<dbReference type="SUPFAM" id="SSF53300">
    <property type="entry name" value="vWA-like"/>
    <property type="match status" value="1"/>
</dbReference>
<evidence type="ECO:0000313" key="4">
    <source>
        <dbReference type="Proteomes" id="UP000231366"/>
    </source>
</evidence>
<protein>
    <recommendedName>
        <fullName evidence="2">VWFA domain-containing protein</fullName>
    </recommendedName>
</protein>
<sequence length="915" mass="99372">MGDNNKGLSRLFFLLAILSLIVLVGCSGGGGGSSEPAQPVQKENVTADTVTKVIGSSGGEISLNEFTMTFPEGTFINDTEVHITQKNPDEYDIDPSLLVSEKVYQVTIAGTSPVGSSSRQQTLAATSSVNNDLIEYPGVTFKVSSLPNQDILQQKYIITRFGKIEILSEDFNDITPITMDDFTINLQPIYDLANSTCSSVDHLFPFQNNPVINYAVIDITKFKEWKNSARLNSFKLLAPGGQREFDMDELGQRIPIILLHGINLDENKSKSCPNGLYGDVWCADYKYTVWKTFYERALSKDPEFFSKFKVYEYIYPSYQDFRTNGKKLADKIMEDEELKASSVYLIAHSMGGLVARAAMDEGTNGIGDRVEALFTLATPHHGSIGASLLWLEDDFLSCRNFNCDPIIQAFYNKTNQYRINFAQNLYYGPAIGTSGYKSLLWDNFDTGIPDHWQTNGQVKINNYTNKTFDENDQEVVIDLSGFNDADKYKHKIVTYSGGNLISALDVPCDGVSSCIGKYKQVFLRLIADSISSYGEHNDDNSSPNYLGEEGGDGVVERSSSKFMASSAEEGLTKDNIDHGQVYGDPDTDGSTTDFIDDIIEKVMNHYKPNYHSNPSDTTTTGITVAIPQIDTSGGADNIQMYATVVTQNGNPLENLAIGNFALDETVAGVTSRVAVNSLTTSAYSGKAISTAIVIDRSGSMGPSYNNDIVAAKAAAKSFVSNMSPQDKAAVIDFAGDVVVRQNFTSDKNLLNAAIDSVEVGFWNGTAIYDATYQACDLTAAQTGQKVVIVLTDGEDNVSSYSIDETISHALSLSTPVYTIGLGLTPGSYSEQSLINISNGTNAGSNGSGYYYAPASSSLKTLYDTISGVLSSAYIIGWSSSGSPGDEVTVNITVNYTSANGNFTDYFISSYIVPSQ</sequence>
<dbReference type="InterPro" id="IPR002035">
    <property type="entry name" value="VWF_A"/>
</dbReference>
<organism evidence="3 4">
    <name type="scientific">Candidatus Desantisbacteria bacterium CG_4_9_14_3_um_filter_40_11</name>
    <dbReference type="NCBI Taxonomy" id="1974546"/>
    <lineage>
        <taxon>Bacteria</taxon>
        <taxon>Candidatus Desantisiibacteriota</taxon>
    </lineage>
</organism>
<dbReference type="EMBL" id="PFUI01000267">
    <property type="protein sequence ID" value="PJB28194.1"/>
    <property type="molecule type" value="Genomic_DNA"/>
</dbReference>
<dbReference type="Gene3D" id="3.40.50.1820">
    <property type="entry name" value="alpha/beta hydrolase"/>
    <property type="match status" value="1"/>
</dbReference>
<evidence type="ECO:0000313" key="3">
    <source>
        <dbReference type="EMBL" id="PJB28194.1"/>
    </source>
</evidence>
<feature type="compositionally biased region" description="Polar residues" evidence="1">
    <location>
        <begin position="534"/>
        <end position="544"/>
    </location>
</feature>
<dbReference type="CDD" id="cd00198">
    <property type="entry name" value="vWFA"/>
    <property type="match status" value="1"/>
</dbReference>
<dbReference type="SMART" id="SM00327">
    <property type="entry name" value="VWA"/>
    <property type="match status" value="1"/>
</dbReference>
<dbReference type="PROSITE" id="PS51257">
    <property type="entry name" value="PROKAR_LIPOPROTEIN"/>
    <property type="match status" value="1"/>
</dbReference>
<accession>A0A2M8AQX9</accession>
<evidence type="ECO:0000256" key="1">
    <source>
        <dbReference type="SAM" id="MobiDB-lite"/>
    </source>
</evidence>
<comment type="caution">
    <text evidence="3">The sequence shown here is derived from an EMBL/GenBank/DDBJ whole genome shotgun (WGS) entry which is preliminary data.</text>
</comment>
<dbReference type="Proteomes" id="UP000231366">
    <property type="component" value="Unassembled WGS sequence"/>
</dbReference>
<dbReference type="Pfam" id="PF13519">
    <property type="entry name" value="VWA_2"/>
    <property type="match status" value="1"/>
</dbReference>
<dbReference type="Gene3D" id="3.40.50.410">
    <property type="entry name" value="von Willebrand factor, type A domain"/>
    <property type="match status" value="1"/>
</dbReference>
<dbReference type="PROSITE" id="PS50234">
    <property type="entry name" value="VWFA"/>
    <property type="match status" value="1"/>
</dbReference>
<dbReference type="GO" id="GO:0016788">
    <property type="term" value="F:hydrolase activity, acting on ester bonds"/>
    <property type="evidence" value="ECO:0007669"/>
    <property type="project" value="InterPro"/>
</dbReference>
<feature type="region of interest" description="Disordered" evidence="1">
    <location>
        <begin position="534"/>
        <end position="553"/>
    </location>
</feature>
<gene>
    <name evidence="3" type="ORF">CO110_10210</name>
</gene>
<dbReference type="SUPFAM" id="SSF53474">
    <property type="entry name" value="alpha/beta-Hydrolases"/>
    <property type="match status" value="1"/>
</dbReference>
<dbReference type="InterPro" id="IPR012908">
    <property type="entry name" value="PGAP1-ab_dom-like"/>
</dbReference>